<comment type="caution">
    <text evidence="6">The sequence shown here is derived from an EMBL/GenBank/DDBJ whole genome shotgun (WGS) entry which is preliminary data.</text>
</comment>
<dbReference type="InterPro" id="IPR029063">
    <property type="entry name" value="SAM-dependent_MTases_sf"/>
</dbReference>
<gene>
    <name evidence="6" type="ORF">EZH24_01920</name>
</gene>
<dbReference type="InterPro" id="IPR004498">
    <property type="entry name" value="Ribosomal_PrmA_MeTrfase"/>
</dbReference>
<evidence type="ECO:0000313" key="7">
    <source>
        <dbReference type="Proteomes" id="UP000310168"/>
    </source>
</evidence>
<proteinExistence type="inferred from homology"/>
<comment type="similarity">
    <text evidence="1">Belongs to the methyltransferase superfamily. PrmA family.</text>
</comment>
<dbReference type="EMBL" id="SJDU01000026">
    <property type="protein sequence ID" value="TKZ36085.1"/>
    <property type="molecule type" value="Genomic_DNA"/>
</dbReference>
<dbReference type="GO" id="GO:0008168">
    <property type="term" value="F:methyltransferase activity"/>
    <property type="evidence" value="ECO:0007669"/>
    <property type="project" value="UniProtKB-KW"/>
</dbReference>
<sequence>MKLYSLSFKVDFGFEDILEAIIESGKLDILGYNIEYPKNDKKENIAIVNIYNENNKKLENNLNIIKNYLEIDYSYEIKELDSDKYLTSYMEYLKPFKIGNITIVPNLKDYKDYYNNLEEPIIYIAKQYAFGSGTHETTYLALETINEYSLENDIKTKSIADIGCGSGILSLFSYKLGARNIFSVDIDSDAVNCSLDNAKYNDINLDNVIFGSSKDLNNMNLKFDLVVANIETDILIEIMSDLKKLLKENSCLILSGILLEKESYINNAIREHGLKIINRKRKNDWVVLLLSL</sequence>
<keyword evidence="4" id="KW-0808">Transferase</keyword>
<keyword evidence="7" id="KW-1185">Reference proteome</keyword>
<dbReference type="PANTHER" id="PTHR43648">
    <property type="entry name" value="ELECTRON TRANSFER FLAVOPROTEIN BETA SUBUNIT LYSINE METHYLTRANSFERASE"/>
    <property type="match status" value="1"/>
</dbReference>
<dbReference type="Gene3D" id="3.40.50.150">
    <property type="entry name" value="Vaccinia Virus protein VP39"/>
    <property type="match status" value="1"/>
</dbReference>
<dbReference type="PIRSF" id="PIRSF000401">
    <property type="entry name" value="RPL11_MTase"/>
    <property type="match status" value="1"/>
</dbReference>
<dbReference type="CDD" id="cd02440">
    <property type="entry name" value="AdoMet_MTases"/>
    <property type="match status" value="1"/>
</dbReference>
<keyword evidence="2" id="KW-0963">Cytoplasm</keyword>
<evidence type="ECO:0000256" key="1">
    <source>
        <dbReference type="ARBA" id="ARBA00009741"/>
    </source>
</evidence>
<dbReference type="GO" id="GO:0032259">
    <property type="term" value="P:methylation"/>
    <property type="evidence" value="ECO:0007669"/>
    <property type="project" value="UniProtKB-KW"/>
</dbReference>
<reference evidence="6 7" key="1">
    <citation type="journal article" date="2019" name="Anaerobe">
        <title>Brachyspira catarrhinii sp. nov., an anaerobic intestinal spirochaete isolated from vervet monkeys may have been misidentified as Brachyspira aalborgi in previous studies.</title>
        <authorList>
            <person name="Phillips N.D."/>
            <person name="La T."/>
            <person name="Hampson D.J."/>
        </authorList>
    </citation>
    <scope>NUCLEOTIDE SEQUENCE [LARGE SCALE GENOMIC DNA]</scope>
    <source>
        <strain evidence="6 7">Z12</strain>
    </source>
</reference>
<dbReference type="RefSeq" id="WP_137997452.1">
    <property type="nucleotide sequence ID" value="NZ_SJDU01000026.1"/>
</dbReference>
<dbReference type="SUPFAM" id="SSF53335">
    <property type="entry name" value="S-adenosyl-L-methionine-dependent methyltransferases"/>
    <property type="match status" value="1"/>
</dbReference>
<dbReference type="Proteomes" id="UP000310168">
    <property type="component" value="Unassembled WGS sequence"/>
</dbReference>
<dbReference type="PANTHER" id="PTHR43648:SF1">
    <property type="entry name" value="ELECTRON TRANSFER FLAVOPROTEIN BETA SUBUNIT LYSINE METHYLTRANSFERASE"/>
    <property type="match status" value="1"/>
</dbReference>
<evidence type="ECO:0000313" key="6">
    <source>
        <dbReference type="EMBL" id="TKZ36085.1"/>
    </source>
</evidence>
<keyword evidence="5" id="KW-0949">S-adenosyl-L-methionine</keyword>
<accession>A0ABY2TTF3</accession>
<organism evidence="6 7">
    <name type="scientific">Brachyspira catarrhinii</name>
    <dbReference type="NCBI Taxonomy" id="2528966"/>
    <lineage>
        <taxon>Bacteria</taxon>
        <taxon>Pseudomonadati</taxon>
        <taxon>Spirochaetota</taxon>
        <taxon>Spirochaetia</taxon>
        <taxon>Brachyspirales</taxon>
        <taxon>Brachyspiraceae</taxon>
        <taxon>Brachyspira</taxon>
    </lineage>
</organism>
<evidence type="ECO:0000256" key="3">
    <source>
        <dbReference type="ARBA" id="ARBA00022603"/>
    </source>
</evidence>
<keyword evidence="3 6" id="KW-0489">Methyltransferase</keyword>
<dbReference type="InterPro" id="IPR050078">
    <property type="entry name" value="Ribosomal_L11_MeTrfase_PrmA"/>
</dbReference>
<evidence type="ECO:0000256" key="5">
    <source>
        <dbReference type="ARBA" id="ARBA00022691"/>
    </source>
</evidence>
<protein>
    <submittedName>
        <fullName evidence="6">Methyltransferase domain-containing protein</fullName>
    </submittedName>
</protein>
<dbReference type="Pfam" id="PF06325">
    <property type="entry name" value="PrmA"/>
    <property type="match status" value="1"/>
</dbReference>
<evidence type="ECO:0000256" key="2">
    <source>
        <dbReference type="ARBA" id="ARBA00022490"/>
    </source>
</evidence>
<evidence type="ECO:0000256" key="4">
    <source>
        <dbReference type="ARBA" id="ARBA00022679"/>
    </source>
</evidence>
<name>A0ABY2TTF3_9SPIR</name>